<name>A0A249PCM4_9HYPH</name>
<dbReference type="AlphaFoldDB" id="A0A249PCM4"/>
<dbReference type="EMBL" id="CP023067">
    <property type="protein sequence ID" value="ASY63512.1"/>
    <property type="molecule type" value="Genomic_DNA"/>
</dbReference>
<evidence type="ECO:0000313" key="2">
    <source>
        <dbReference type="EMBL" id="ASY63512.1"/>
    </source>
</evidence>
<gene>
    <name evidence="2" type="ORF">SJ05684_c20710</name>
</gene>
<reference evidence="2 3" key="1">
    <citation type="submission" date="2017-08" db="EMBL/GenBank/DDBJ databases">
        <title>Multipartite genome sequences of Sinorhizobium species nodulating soybeans.</title>
        <authorList>
            <person name="Tian C.F."/>
        </authorList>
    </citation>
    <scope>NUCLEOTIDE SEQUENCE [LARGE SCALE GENOMIC DNA]</scope>
    <source>
        <strain evidence="2 3">CCBAU 05684</strain>
    </source>
</reference>
<proteinExistence type="predicted"/>
<organism evidence="2 3">
    <name type="scientific">Sinorhizobium sojae CCBAU 05684</name>
    <dbReference type="NCBI Taxonomy" id="716928"/>
    <lineage>
        <taxon>Bacteria</taxon>
        <taxon>Pseudomonadati</taxon>
        <taxon>Pseudomonadota</taxon>
        <taxon>Alphaproteobacteria</taxon>
        <taxon>Hyphomicrobiales</taxon>
        <taxon>Rhizobiaceae</taxon>
        <taxon>Sinorhizobium/Ensifer group</taxon>
        <taxon>Sinorhizobium</taxon>
    </lineage>
</organism>
<dbReference type="KEGG" id="esj:SJ05684_c20710"/>
<keyword evidence="3" id="KW-1185">Reference proteome</keyword>
<evidence type="ECO:0000313" key="3">
    <source>
        <dbReference type="Proteomes" id="UP000217211"/>
    </source>
</evidence>
<accession>A0A249PCM4</accession>
<dbReference type="Proteomes" id="UP000217211">
    <property type="component" value="Chromosome"/>
</dbReference>
<feature type="region of interest" description="Disordered" evidence="1">
    <location>
        <begin position="1"/>
        <end position="40"/>
    </location>
</feature>
<feature type="compositionally biased region" description="Basic residues" evidence="1">
    <location>
        <begin position="1"/>
        <end position="27"/>
    </location>
</feature>
<protein>
    <submittedName>
        <fullName evidence="2">Uncharacterized protein</fullName>
    </submittedName>
</protein>
<feature type="compositionally biased region" description="Polar residues" evidence="1">
    <location>
        <begin position="31"/>
        <end position="40"/>
    </location>
</feature>
<sequence>MRSKAARARITRCHCRNSKKPRRRQERRKQGASTATCTGS</sequence>
<evidence type="ECO:0000256" key="1">
    <source>
        <dbReference type="SAM" id="MobiDB-lite"/>
    </source>
</evidence>